<dbReference type="GO" id="GO:0016788">
    <property type="term" value="F:hydrolase activity, acting on ester bonds"/>
    <property type="evidence" value="ECO:0007669"/>
    <property type="project" value="TreeGrafter"/>
</dbReference>
<comment type="function">
    <text evidence="7">Involved in the lipid remodeling steps of GPI-anchor maturation.</text>
</comment>
<evidence type="ECO:0000313" key="9">
    <source>
        <dbReference type="Proteomes" id="UP000029725"/>
    </source>
</evidence>
<keyword evidence="4 7" id="KW-0732">Signal</keyword>
<evidence type="ECO:0000256" key="7">
    <source>
        <dbReference type="RuleBase" id="RU365066"/>
    </source>
</evidence>
<comment type="subcellular location">
    <subcellularLocation>
        <location evidence="1">Endomembrane system</location>
        <topology evidence="1">Multi-pass membrane protein</topology>
    </subcellularLocation>
    <subcellularLocation>
        <location evidence="7">Endoplasmic reticulum membrane</location>
        <topology evidence="7">Multi-pass membrane protein</topology>
    </subcellularLocation>
</comment>
<dbReference type="GO" id="GO:0005789">
    <property type="term" value="C:endoplasmic reticulum membrane"/>
    <property type="evidence" value="ECO:0007669"/>
    <property type="project" value="UniProtKB-SubCell"/>
</dbReference>
<dbReference type="GO" id="GO:0006506">
    <property type="term" value="P:GPI anchor biosynthetic process"/>
    <property type="evidence" value="ECO:0007669"/>
    <property type="project" value="UniProtKB-KW"/>
</dbReference>
<dbReference type="VEuPathDB" id="MicrosporidiaDB:DI09_123p100"/>
<proteinExistence type="inferred from homology"/>
<keyword evidence="9" id="KW-1185">Reference proteome</keyword>
<comment type="caution">
    <text evidence="8">The sequence shown here is derived from an EMBL/GenBank/DDBJ whole genome shotgun (WGS) entry which is preliminary data.</text>
</comment>
<dbReference type="HOGENOM" id="CLU_032917_0_0_1"/>
<dbReference type="PANTHER" id="PTHR13148">
    <property type="entry name" value="PER1-RELATED"/>
    <property type="match status" value="1"/>
</dbReference>
<feature type="transmembrane region" description="Helical" evidence="7">
    <location>
        <begin position="146"/>
        <end position="162"/>
    </location>
</feature>
<reference evidence="8 9" key="1">
    <citation type="submission" date="2014-04" db="EMBL/GenBank/DDBJ databases">
        <title>A new species of microsporidia sheds light on the evolution of extreme parasitism.</title>
        <authorList>
            <person name="Haag K.L."/>
            <person name="James T.Y."/>
            <person name="Larsson R."/>
            <person name="Schaer T.M."/>
            <person name="Refardt D."/>
            <person name="Pombert J.-F."/>
            <person name="Ebert D."/>
        </authorList>
    </citation>
    <scope>NUCLEOTIDE SEQUENCE [LARGE SCALE GENOMIC DNA]</scope>
    <source>
        <strain evidence="8 9">UGP3</strain>
        <tissue evidence="8">Spores</tissue>
    </source>
</reference>
<keyword evidence="2 7" id="KW-0337">GPI-anchor biosynthesis</keyword>
<feature type="transmembrane region" description="Helical" evidence="7">
    <location>
        <begin position="174"/>
        <end position="194"/>
    </location>
</feature>
<evidence type="ECO:0000256" key="4">
    <source>
        <dbReference type="ARBA" id="ARBA00022729"/>
    </source>
</evidence>
<feature type="transmembrane region" description="Helical" evidence="7">
    <location>
        <begin position="233"/>
        <end position="252"/>
    </location>
</feature>
<evidence type="ECO:0000256" key="1">
    <source>
        <dbReference type="ARBA" id="ARBA00004127"/>
    </source>
</evidence>
<dbReference type="Pfam" id="PF04080">
    <property type="entry name" value="Per1"/>
    <property type="match status" value="1"/>
</dbReference>
<dbReference type="AlphaFoldDB" id="A0A098VVJ8"/>
<dbReference type="RefSeq" id="XP_013239366.1">
    <property type="nucleotide sequence ID" value="XM_013383912.1"/>
</dbReference>
<keyword evidence="3 7" id="KW-0812">Transmembrane</keyword>
<sequence length="330" mass="39026">MQRTPASLFFELLTLLAALVYFTNASKGDRSPQFRACVGDCSRFFSSGPYLGEHQFYYPNVILFRLFQWNIVDECKYQCMHICESNLSQASTEKEPLQYFGKWPFIRVLGVQEFFSVLFSFANLFAHKYGYQKTRQTVHSEPLYKYYFITSTLTWISSAIFHSRDTRFTEFLDYFFAFASILFALFIAIDRVFLNRRFLSSLLRRCLGLFFLWILVFHYYRMAMVAFDYSLNMKVNAVAIVLHAAVWTYWAIKHPFYFFRRKILLFILCISLASLFEILDFPPFFGLIDAHALWHASTTFLVPLYWSFLRDEYEAANAHGETCVLYTKML</sequence>
<evidence type="ECO:0000256" key="3">
    <source>
        <dbReference type="ARBA" id="ARBA00022692"/>
    </source>
</evidence>
<evidence type="ECO:0000256" key="5">
    <source>
        <dbReference type="ARBA" id="ARBA00022989"/>
    </source>
</evidence>
<organism evidence="8 9">
    <name type="scientific">Mitosporidium daphniae</name>
    <dbReference type="NCBI Taxonomy" id="1485682"/>
    <lineage>
        <taxon>Eukaryota</taxon>
        <taxon>Fungi</taxon>
        <taxon>Fungi incertae sedis</taxon>
        <taxon>Microsporidia</taxon>
        <taxon>Mitosporidium</taxon>
    </lineage>
</organism>
<evidence type="ECO:0000313" key="8">
    <source>
        <dbReference type="EMBL" id="KGG52930.1"/>
    </source>
</evidence>
<evidence type="ECO:0000256" key="6">
    <source>
        <dbReference type="ARBA" id="ARBA00023136"/>
    </source>
</evidence>
<keyword evidence="7" id="KW-0256">Endoplasmic reticulum</keyword>
<dbReference type="EMBL" id="JMKJ01000026">
    <property type="protein sequence ID" value="KGG52930.1"/>
    <property type="molecule type" value="Genomic_DNA"/>
</dbReference>
<keyword evidence="6 7" id="KW-0472">Membrane</keyword>
<dbReference type="InterPro" id="IPR007217">
    <property type="entry name" value="Per1-like"/>
</dbReference>
<feature type="signal peptide" evidence="7">
    <location>
        <begin position="1"/>
        <end position="25"/>
    </location>
</feature>
<comment type="similarity">
    <text evidence="7">Belongs to the PGAP3 family.</text>
</comment>
<feature type="chain" id="PRO_5016481090" description="Post-GPI attachment to proteins factor 3" evidence="7">
    <location>
        <begin position="26"/>
        <end position="330"/>
    </location>
</feature>
<feature type="transmembrane region" description="Helical" evidence="7">
    <location>
        <begin position="206"/>
        <end position="227"/>
    </location>
</feature>
<accession>A0A098VVJ8</accession>
<dbReference type="Proteomes" id="UP000029725">
    <property type="component" value="Unassembled WGS sequence"/>
</dbReference>
<name>A0A098VVJ8_9MICR</name>
<gene>
    <name evidence="8" type="ORF">DI09_123p100</name>
</gene>
<dbReference type="PANTHER" id="PTHR13148:SF0">
    <property type="entry name" value="POST-GPI ATTACHMENT TO PROTEINS FACTOR 3"/>
    <property type="match status" value="1"/>
</dbReference>
<keyword evidence="5 7" id="KW-1133">Transmembrane helix</keyword>
<feature type="transmembrane region" description="Helical" evidence="7">
    <location>
        <begin position="105"/>
        <end position="126"/>
    </location>
</feature>
<dbReference type="OrthoDB" id="419770at2759"/>
<feature type="transmembrane region" description="Helical" evidence="7">
    <location>
        <begin position="291"/>
        <end position="309"/>
    </location>
</feature>
<protein>
    <recommendedName>
        <fullName evidence="7">Post-GPI attachment to proteins factor 3</fullName>
    </recommendedName>
</protein>
<feature type="transmembrane region" description="Helical" evidence="7">
    <location>
        <begin position="264"/>
        <end position="285"/>
    </location>
</feature>
<evidence type="ECO:0000256" key="2">
    <source>
        <dbReference type="ARBA" id="ARBA00022502"/>
    </source>
</evidence>
<dbReference type="GeneID" id="25258183"/>